<evidence type="ECO:0000313" key="5">
    <source>
        <dbReference type="Proteomes" id="UP001157418"/>
    </source>
</evidence>
<dbReference type="SMART" id="SM00256">
    <property type="entry name" value="FBOX"/>
    <property type="match status" value="1"/>
</dbReference>
<accession>A0AAU9P3R3</accession>
<dbReference type="Pfam" id="PF12937">
    <property type="entry name" value="F-box-like"/>
    <property type="match status" value="1"/>
</dbReference>
<name>A0AAU9P3R3_9ASTR</name>
<dbReference type="PANTHER" id="PTHR31672">
    <property type="entry name" value="BNACNNG10540D PROTEIN"/>
    <property type="match status" value="1"/>
</dbReference>
<evidence type="ECO:0000259" key="1">
    <source>
        <dbReference type="PROSITE" id="PS50181"/>
    </source>
</evidence>
<comment type="caution">
    <text evidence="4">The sequence shown here is derived from an EMBL/GenBank/DDBJ whole genome shotgun (WGS) entry which is preliminary data.</text>
</comment>
<evidence type="ECO:0000313" key="4">
    <source>
        <dbReference type="EMBL" id="CAH1444719.1"/>
    </source>
</evidence>
<dbReference type="InterPro" id="IPR036047">
    <property type="entry name" value="F-box-like_dom_sf"/>
</dbReference>
<dbReference type="Proteomes" id="UP001157418">
    <property type="component" value="Unassembled WGS sequence"/>
</dbReference>
<proteinExistence type="predicted"/>
<dbReference type="EMBL" id="CAKMRJ010005523">
    <property type="protein sequence ID" value="CAH1444719.1"/>
    <property type="molecule type" value="Genomic_DNA"/>
</dbReference>
<sequence length="142" mass="15972">MEDLPVPVMSDILSRLPVKTIIQCKCVCKKWLDLVSDSYFANLHLSRSPASLMIHHSSEINERAGILKWVELENKVNHHNLQHDPAMSLDLNLAPIFQDAQILVVGSVNGLLCLWNGLNSDNYFICNPVMEGIYDPPHTTLP</sequence>
<dbReference type="PANTHER" id="PTHR31672:SF13">
    <property type="entry name" value="F-BOX PROTEIN CPR30-LIKE"/>
    <property type="match status" value="1"/>
</dbReference>
<reference evidence="4 5" key="1">
    <citation type="submission" date="2022-01" db="EMBL/GenBank/DDBJ databases">
        <authorList>
            <person name="Xiong W."/>
            <person name="Schranz E."/>
        </authorList>
    </citation>
    <scope>NUCLEOTIDE SEQUENCE [LARGE SCALE GENOMIC DNA]</scope>
</reference>
<dbReference type="EMBL" id="CAKMRJ010005523">
    <property type="protein sequence ID" value="CAH1444715.1"/>
    <property type="molecule type" value="Genomic_DNA"/>
</dbReference>
<keyword evidence="5" id="KW-1185">Reference proteome</keyword>
<dbReference type="InterPro" id="IPR050796">
    <property type="entry name" value="SCF_F-box_component"/>
</dbReference>
<evidence type="ECO:0000313" key="2">
    <source>
        <dbReference type="EMBL" id="CAH1444715.1"/>
    </source>
</evidence>
<gene>
    <name evidence="2" type="ORF">LVIROSA_LOCUS30526</name>
    <name evidence="3" type="ORF">LVIROSA_LOCUS30528</name>
    <name evidence="4" type="ORF">LVIROSA_LOCUS30530</name>
</gene>
<dbReference type="PROSITE" id="PS50181">
    <property type="entry name" value="FBOX"/>
    <property type="match status" value="1"/>
</dbReference>
<dbReference type="Gene3D" id="1.20.1280.50">
    <property type="match status" value="1"/>
</dbReference>
<protein>
    <recommendedName>
        <fullName evidence="1">F-box domain-containing protein</fullName>
    </recommendedName>
</protein>
<dbReference type="SUPFAM" id="SSF81383">
    <property type="entry name" value="F-box domain"/>
    <property type="match status" value="1"/>
</dbReference>
<dbReference type="InterPro" id="IPR001810">
    <property type="entry name" value="F-box_dom"/>
</dbReference>
<organism evidence="4 5">
    <name type="scientific">Lactuca virosa</name>
    <dbReference type="NCBI Taxonomy" id="75947"/>
    <lineage>
        <taxon>Eukaryota</taxon>
        <taxon>Viridiplantae</taxon>
        <taxon>Streptophyta</taxon>
        <taxon>Embryophyta</taxon>
        <taxon>Tracheophyta</taxon>
        <taxon>Spermatophyta</taxon>
        <taxon>Magnoliopsida</taxon>
        <taxon>eudicotyledons</taxon>
        <taxon>Gunneridae</taxon>
        <taxon>Pentapetalae</taxon>
        <taxon>asterids</taxon>
        <taxon>campanulids</taxon>
        <taxon>Asterales</taxon>
        <taxon>Asteraceae</taxon>
        <taxon>Cichorioideae</taxon>
        <taxon>Cichorieae</taxon>
        <taxon>Lactucinae</taxon>
        <taxon>Lactuca</taxon>
    </lineage>
</organism>
<dbReference type="AlphaFoldDB" id="A0AAU9P3R3"/>
<dbReference type="CDD" id="cd22157">
    <property type="entry name" value="F-box_AtFBW1-like"/>
    <property type="match status" value="1"/>
</dbReference>
<evidence type="ECO:0000313" key="3">
    <source>
        <dbReference type="EMBL" id="CAH1444717.1"/>
    </source>
</evidence>
<dbReference type="EMBL" id="CAKMRJ010005523">
    <property type="protein sequence ID" value="CAH1444717.1"/>
    <property type="molecule type" value="Genomic_DNA"/>
</dbReference>
<feature type="domain" description="F-box" evidence="1">
    <location>
        <begin position="1"/>
        <end position="43"/>
    </location>
</feature>